<dbReference type="InParanoid" id="A0A165J926"/>
<gene>
    <name evidence="2" type="ORF">EXIGLDRAFT_515420</name>
</gene>
<feature type="compositionally biased region" description="Basic and acidic residues" evidence="1">
    <location>
        <begin position="1"/>
        <end position="19"/>
    </location>
</feature>
<feature type="region of interest" description="Disordered" evidence="1">
    <location>
        <begin position="1"/>
        <end position="74"/>
    </location>
</feature>
<evidence type="ECO:0000313" key="2">
    <source>
        <dbReference type="EMBL" id="KZV94507.1"/>
    </source>
</evidence>
<evidence type="ECO:0000256" key="1">
    <source>
        <dbReference type="SAM" id="MobiDB-lite"/>
    </source>
</evidence>
<evidence type="ECO:0000313" key="3">
    <source>
        <dbReference type="Proteomes" id="UP000077266"/>
    </source>
</evidence>
<accession>A0A165J926</accession>
<protein>
    <submittedName>
        <fullName evidence="2">Uncharacterized protein</fullName>
    </submittedName>
</protein>
<dbReference type="AlphaFoldDB" id="A0A165J926"/>
<keyword evidence="3" id="KW-1185">Reference proteome</keyword>
<dbReference type="EMBL" id="KV425971">
    <property type="protein sequence ID" value="KZV94507.1"/>
    <property type="molecule type" value="Genomic_DNA"/>
</dbReference>
<dbReference type="Proteomes" id="UP000077266">
    <property type="component" value="Unassembled WGS sequence"/>
</dbReference>
<proteinExistence type="predicted"/>
<organism evidence="2 3">
    <name type="scientific">Exidia glandulosa HHB12029</name>
    <dbReference type="NCBI Taxonomy" id="1314781"/>
    <lineage>
        <taxon>Eukaryota</taxon>
        <taxon>Fungi</taxon>
        <taxon>Dikarya</taxon>
        <taxon>Basidiomycota</taxon>
        <taxon>Agaricomycotina</taxon>
        <taxon>Agaricomycetes</taxon>
        <taxon>Auriculariales</taxon>
        <taxon>Exidiaceae</taxon>
        <taxon>Exidia</taxon>
    </lineage>
</organism>
<feature type="compositionally biased region" description="Polar residues" evidence="1">
    <location>
        <begin position="20"/>
        <end position="46"/>
    </location>
</feature>
<sequence length="131" mass="14555">MPDRDLDSSRRRDPRRRTEINYSTRCSTTRDAPSSGLIPTTRSAKVQISRRQRHRYSGEVGGGGAGGSAAPQRRRARADVLLVRGYECSRGLGASVTVLVHRLGSRRREIATRRFVTKVATSVGLMSSWWA</sequence>
<name>A0A165J926_EXIGL</name>
<reference evidence="2 3" key="1">
    <citation type="journal article" date="2016" name="Mol. Biol. Evol.">
        <title>Comparative Genomics of Early-Diverging Mushroom-Forming Fungi Provides Insights into the Origins of Lignocellulose Decay Capabilities.</title>
        <authorList>
            <person name="Nagy L.G."/>
            <person name="Riley R."/>
            <person name="Tritt A."/>
            <person name="Adam C."/>
            <person name="Daum C."/>
            <person name="Floudas D."/>
            <person name="Sun H."/>
            <person name="Yadav J.S."/>
            <person name="Pangilinan J."/>
            <person name="Larsson K.H."/>
            <person name="Matsuura K."/>
            <person name="Barry K."/>
            <person name="Labutti K."/>
            <person name="Kuo R."/>
            <person name="Ohm R.A."/>
            <person name="Bhattacharya S.S."/>
            <person name="Shirouzu T."/>
            <person name="Yoshinaga Y."/>
            <person name="Martin F.M."/>
            <person name="Grigoriev I.V."/>
            <person name="Hibbett D.S."/>
        </authorList>
    </citation>
    <scope>NUCLEOTIDE SEQUENCE [LARGE SCALE GENOMIC DNA]</scope>
    <source>
        <strain evidence="2 3">HHB12029</strain>
    </source>
</reference>